<keyword evidence="1" id="KW-1185">Reference proteome</keyword>
<dbReference type="Proteomes" id="UP000887569">
    <property type="component" value="Unplaced"/>
</dbReference>
<evidence type="ECO:0000313" key="1">
    <source>
        <dbReference type="Proteomes" id="UP000887569"/>
    </source>
</evidence>
<organism evidence="1 2">
    <name type="scientific">Parascaris univalens</name>
    <name type="common">Nematode worm</name>
    <dbReference type="NCBI Taxonomy" id="6257"/>
    <lineage>
        <taxon>Eukaryota</taxon>
        <taxon>Metazoa</taxon>
        <taxon>Ecdysozoa</taxon>
        <taxon>Nematoda</taxon>
        <taxon>Chromadorea</taxon>
        <taxon>Rhabditida</taxon>
        <taxon>Spirurina</taxon>
        <taxon>Ascaridomorpha</taxon>
        <taxon>Ascaridoidea</taxon>
        <taxon>Ascarididae</taxon>
        <taxon>Parascaris</taxon>
    </lineage>
</organism>
<sequence>MKWRLPKLPHNLRVEKHIKTHLRHSNYCNCSIKLCKAEYSLHKMLLKCNGKWSVKTAAKYDYVKRCCNGCPVVKGCPFLQSSSKAMRYEGTQY</sequence>
<evidence type="ECO:0000313" key="2">
    <source>
        <dbReference type="WBParaSite" id="PgR021_g017_t04"/>
    </source>
</evidence>
<reference evidence="2" key="1">
    <citation type="submission" date="2022-11" db="UniProtKB">
        <authorList>
            <consortium name="WormBaseParasite"/>
        </authorList>
    </citation>
    <scope>IDENTIFICATION</scope>
</reference>
<proteinExistence type="predicted"/>
<protein>
    <submittedName>
        <fullName evidence="2">Lipocalin/cytosolic fatty-acid binding domain-containing protein</fullName>
    </submittedName>
</protein>
<dbReference type="WBParaSite" id="PgR021_g017_t04">
    <property type="protein sequence ID" value="PgR021_g017_t04"/>
    <property type="gene ID" value="PgR021_g017"/>
</dbReference>
<accession>A0A915B2E2</accession>
<dbReference type="AlphaFoldDB" id="A0A915B2E2"/>
<name>A0A915B2E2_PARUN</name>